<dbReference type="GO" id="GO:0016020">
    <property type="term" value="C:membrane"/>
    <property type="evidence" value="ECO:0007669"/>
    <property type="project" value="InterPro"/>
</dbReference>
<dbReference type="SMART" id="SM00900">
    <property type="entry name" value="FMN_bind"/>
    <property type="match status" value="1"/>
</dbReference>
<dbReference type="EMBL" id="FRDN01000006">
    <property type="protein sequence ID" value="SHN69329.1"/>
    <property type="molecule type" value="Genomic_DNA"/>
</dbReference>
<evidence type="ECO:0000256" key="5">
    <source>
        <dbReference type="ARBA" id="ARBA00022630"/>
    </source>
</evidence>
<evidence type="ECO:0000259" key="11">
    <source>
        <dbReference type="SMART" id="SM00900"/>
    </source>
</evidence>
<evidence type="ECO:0000256" key="3">
    <source>
        <dbReference type="ARBA" id="ARBA00013137"/>
    </source>
</evidence>
<name>A0A1M7TEZ0_9FIRM</name>
<evidence type="ECO:0000256" key="8">
    <source>
        <dbReference type="ARBA" id="ARBA00049922"/>
    </source>
</evidence>
<comment type="catalytic activity">
    <reaction evidence="8">
        <text>dihydrourocanate + A = urocanate + AH2</text>
        <dbReference type="Rhea" id="RHEA:36059"/>
        <dbReference type="ChEBI" id="CHEBI:13193"/>
        <dbReference type="ChEBI" id="CHEBI:17499"/>
        <dbReference type="ChEBI" id="CHEBI:27247"/>
        <dbReference type="ChEBI" id="CHEBI:72991"/>
        <dbReference type="EC" id="1.3.99.33"/>
    </reaction>
</comment>
<evidence type="ECO:0000256" key="6">
    <source>
        <dbReference type="ARBA" id="ARBA00022827"/>
    </source>
</evidence>
<dbReference type="Proteomes" id="UP000184010">
    <property type="component" value="Unassembled WGS sequence"/>
</dbReference>
<organism evidence="12 13">
    <name type="scientific">Desulfitobacterium chlororespirans DSM 11544</name>
    <dbReference type="NCBI Taxonomy" id="1121395"/>
    <lineage>
        <taxon>Bacteria</taxon>
        <taxon>Bacillati</taxon>
        <taxon>Bacillota</taxon>
        <taxon>Clostridia</taxon>
        <taxon>Eubacteriales</taxon>
        <taxon>Desulfitobacteriaceae</taxon>
        <taxon>Desulfitobacterium</taxon>
    </lineage>
</organism>
<dbReference type="GO" id="GO:0033765">
    <property type="term" value="F:steroid dehydrogenase activity, acting on the CH-CH group of donors"/>
    <property type="evidence" value="ECO:0007669"/>
    <property type="project" value="UniProtKB-ARBA"/>
</dbReference>
<protein>
    <recommendedName>
        <fullName evidence="4">Urocanate reductase</fullName>
        <ecNumber evidence="3">1.3.99.33</ecNumber>
    </recommendedName>
</protein>
<evidence type="ECO:0000256" key="10">
    <source>
        <dbReference type="SAM" id="SignalP"/>
    </source>
</evidence>
<comment type="cofactor">
    <cofactor evidence="2">
        <name>FAD</name>
        <dbReference type="ChEBI" id="CHEBI:57692"/>
    </cofactor>
</comment>
<keyword evidence="5" id="KW-0285">Flavoprotein</keyword>
<dbReference type="PANTHER" id="PTHR43400:SF10">
    <property type="entry name" value="3-OXOSTEROID 1-DEHYDROGENASE"/>
    <property type="match status" value="1"/>
</dbReference>
<dbReference type="PROSITE" id="PS51257">
    <property type="entry name" value="PROKAR_LIPOPROTEIN"/>
    <property type="match status" value="1"/>
</dbReference>
<dbReference type="PANTHER" id="PTHR43400">
    <property type="entry name" value="FUMARATE REDUCTASE"/>
    <property type="match status" value="1"/>
</dbReference>
<dbReference type="Gene3D" id="3.50.50.60">
    <property type="entry name" value="FAD/NAD(P)-binding domain"/>
    <property type="match status" value="1"/>
</dbReference>
<dbReference type="SUPFAM" id="SSF56425">
    <property type="entry name" value="Succinate dehydrogenase/fumarate reductase flavoprotein, catalytic domain"/>
    <property type="match status" value="1"/>
</dbReference>
<dbReference type="EC" id="1.3.99.33" evidence="3"/>
<evidence type="ECO:0000256" key="4">
    <source>
        <dbReference type="ARBA" id="ARBA00015872"/>
    </source>
</evidence>
<keyword evidence="10" id="KW-0732">Signal</keyword>
<gene>
    <name evidence="12" type="ORF">SAMN02745215_01923</name>
</gene>
<dbReference type="InterPro" id="IPR003953">
    <property type="entry name" value="FAD-dep_OxRdtase_2_FAD-bd"/>
</dbReference>
<evidence type="ECO:0000313" key="12">
    <source>
        <dbReference type="EMBL" id="SHN69329.1"/>
    </source>
</evidence>
<proteinExistence type="predicted"/>
<keyword evidence="7" id="KW-0560">Oxidoreductase</keyword>
<feature type="domain" description="FMN-binding" evidence="11">
    <location>
        <begin position="51"/>
        <end position="125"/>
    </location>
</feature>
<accession>A0A1M7TEZ0</accession>
<feature type="region of interest" description="Disordered" evidence="9">
    <location>
        <begin position="30"/>
        <end position="50"/>
    </location>
</feature>
<dbReference type="InterPro" id="IPR027477">
    <property type="entry name" value="Succ_DH/fumarate_Rdtase_cat_sf"/>
</dbReference>
<dbReference type="InterPro" id="IPR036188">
    <property type="entry name" value="FAD/NAD-bd_sf"/>
</dbReference>
<dbReference type="STRING" id="1121395.SAMN02745215_01923"/>
<dbReference type="Pfam" id="PF00890">
    <property type="entry name" value="FAD_binding_2"/>
    <property type="match status" value="1"/>
</dbReference>
<dbReference type="InterPro" id="IPR050315">
    <property type="entry name" value="FAD-oxidoreductase_2"/>
</dbReference>
<dbReference type="Gene3D" id="3.90.1010.20">
    <property type="match status" value="1"/>
</dbReference>
<evidence type="ECO:0000313" key="13">
    <source>
        <dbReference type="Proteomes" id="UP000184010"/>
    </source>
</evidence>
<dbReference type="Gene3D" id="3.90.700.10">
    <property type="entry name" value="Succinate dehydrogenase/fumarate reductase flavoprotein, catalytic domain"/>
    <property type="match status" value="1"/>
</dbReference>
<dbReference type="RefSeq" id="WP_072772400.1">
    <property type="nucleotide sequence ID" value="NZ_FRDN01000006.1"/>
</dbReference>
<dbReference type="AlphaFoldDB" id="A0A1M7TEZ0"/>
<dbReference type="GO" id="GO:0008202">
    <property type="term" value="P:steroid metabolic process"/>
    <property type="evidence" value="ECO:0007669"/>
    <property type="project" value="UniProtKB-ARBA"/>
</dbReference>
<evidence type="ECO:0000256" key="1">
    <source>
        <dbReference type="ARBA" id="ARBA00001917"/>
    </source>
</evidence>
<feature type="signal peptide" evidence="10">
    <location>
        <begin position="1"/>
        <end position="30"/>
    </location>
</feature>
<evidence type="ECO:0000256" key="7">
    <source>
        <dbReference type="ARBA" id="ARBA00023002"/>
    </source>
</evidence>
<dbReference type="GO" id="GO:0010181">
    <property type="term" value="F:FMN binding"/>
    <property type="evidence" value="ECO:0007669"/>
    <property type="project" value="InterPro"/>
</dbReference>
<sequence length="589" mass="62822">MKLKKKAIAFAMVSALTLSLVGCGGTSAPAATEPEKSLAGKPGTYSATTTGHNGPLKLELTVDEKGIKDLKLVESKETLMVGGFAFDVLRQEMLDHQTLSLDAVSGATVSSRAIMAAAKDALTQAGADIAGLEAKKIEKSAPGQLTWETEILVVGAGMAGMTATLQAAEAGADVILVEKQGVIGGTSALNAGYVYGAGTKVQEEFKINDSEEKYYEDLLGLTQVAKDKYIDSNLLKIMAFNSAENIQWLVDKGIKFYTVDPANIHPPRSTPRIHKAEGGGSGIIKVLYDKALALGVKVYTNTPVVELIKEGDKVVGAKAEDSDGNEITIKAKSVILTSGGYGKNKDMVKESNPKLTDYTNSNVNDGDTIILGKGVGADIIMKDALLMHHTAYANGGIGGESFDALYVTPEGKRFVDESTYFYWRSRALREQGFEDMWTIATESLYKTYKDSIDKSIESGSKAFKADTIEELAQKMNMDPAALKKTIEDYNKMVEAGKDTEFNKPAQYLSKVTAPYIGLDMKGGLVDTTGGLRVNENAQVVDTKGNVIQGLYAAGSAAWAQTISQEYEGSGSAMLQGLTFGRVAAEHATK</sequence>
<comment type="cofactor">
    <cofactor evidence="1">
        <name>FMN</name>
        <dbReference type="ChEBI" id="CHEBI:58210"/>
    </cofactor>
</comment>
<dbReference type="SUPFAM" id="SSF51905">
    <property type="entry name" value="FAD/NAD(P)-binding domain"/>
    <property type="match status" value="1"/>
</dbReference>
<dbReference type="Pfam" id="PF04205">
    <property type="entry name" value="FMN_bind"/>
    <property type="match status" value="1"/>
</dbReference>
<evidence type="ECO:0000256" key="9">
    <source>
        <dbReference type="SAM" id="MobiDB-lite"/>
    </source>
</evidence>
<reference evidence="13" key="1">
    <citation type="submission" date="2016-12" db="EMBL/GenBank/DDBJ databases">
        <authorList>
            <person name="Varghese N."/>
            <person name="Submissions S."/>
        </authorList>
    </citation>
    <scope>NUCLEOTIDE SEQUENCE [LARGE SCALE GENOMIC DNA]</scope>
    <source>
        <strain evidence="13">DSM 11544</strain>
    </source>
</reference>
<keyword evidence="6" id="KW-0274">FAD</keyword>
<feature type="chain" id="PRO_5012478209" description="Urocanate reductase" evidence="10">
    <location>
        <begin position="31"/>
        <end position="589"/>
    </location>
</feature>
<evidence type="ECO:0000256" key="2">
    <source>
        <dbReference type="ARBA" id="ARBA00001974"/>
    </source>
</evidence>
<keyword evidence="13" id="KW-1185">Reference proteome</keyword>
<dbReference type="InterPro" id="IPR007329">
    <property type="entry name" value="FMN-bd"/>
</dbReference>